<protein>
    <submittedName>
        <fullName evidence="1">Uncharacterized protein</fullName>
    </submittedName>
</protein>
<accession>A0A1Q5UB92</accession>
<organism evidence="1 2">
    <name type="scientific">Penicillium subrubescens</name>
    <dbReference type="NCBI Taxonomy" id="1316194"/>
    <lineage>
        <taxon>Eukaryota</taxon>
        <taxon>Fungi</taxon>
        <taxon>Dikarya</taxon>
        <taxon>Ascomycota</taxon>
        <taxon>Pezizomycotina</taxon>
        <taxon>Eurotiomycetes</taxon>
        <taxon>Eurotiomycetidae</taxon>
        <taxon>Eurotiales</taxon>
        <taxon>Aspergillaceae</taxon>
        <taxon>Penicillium</taxon>
    </lineage>
</organism>
<proteinExistence type="predicted"/>
<dbReference type="Proteomes" id="UP000186955">
    <property type="component" value="Unassembled WGS sequence"/>
</dbReference>
<sequence length="111" mass="12792">MDKFPPEIVLQITSHLSAFETYHFLIAYLCWGLCHDLRPHVSISHQDGSVALYHAIRMGRLDLMKEIPNIRQLIKAIDNFTSYPGQHHEDCYFAGKERQLQRVASAAISIR</sequence>
<comment type="caution">
    <text evidence="1">The sequence shown here is derived from an EMBL/GenBank/DDBJ whole genome shotgun (WGS) entry which is preliminary data.</text>
</comment>
<dbReference type="AlphaFoldDB" id="A0A1Q5UB92"/>
<evidence type="ECO:0000313" key="1">
    <source>
        <dbReference type="EMBL" id="OKP09744.1"/>
    </source>
</evidence>
<keyword evidence="2" id="KW-1185">Reference proteome</keyword>
<name>A0A1Q5UB92_9EURO</name>
<reference evidence="1 2" key="1">
    <citation type="submission" date="2016-10" db="EMBL/GenBank/DDBJ databases">
        <title>Genome sequence of the ascomycete fungus Penicillium subrubescens.</title>
        <authorList>
            <person name="De Vries R.P."/>
            <person name="Peng M."/>
            <person name="Dilokpimol A."/>
            <person name="Hilden K."/>
            <person name="Makela M.R."/>
            <person name="Grigoriev I."/>
            <person name="Riley R."/>
            <person name="Granchi Z."/>
        </authorList>
    </citation>
    <scope>NUCLEOTIDE SEQUENCE [LARGE SCALE GENOMIC DNA]</scope>
    <source>
        <strain evidence="1 2">CBS 132785</strain>
    </source>
</reference>
<gene>
    <name evidence="1" type="ORF">PENSUB_4867</name>
</gene>
<dbReference type="EMBL" id="MNBE01000463">
    <property type="protein sequence ID" value="OKP09744.1"/>
    <property type="molecule type" value="Genomic_DNA"/>
</dbReference>
<evidence type="ECO:0000313" key="2">
    <source>
        <dbReference type="Proteomes" id="UP000186955"/>
    </source>
</evidence>